<dbReference type="RefSeq" id="WP_213429193.1">
    <property type="nucleotide sequence ID" value="NZ_AP031286.1"/>
</dbReference>
<proteinExistence type="predicted"/>
<gene>
    <name evidence="1" type="ORF">WJ0W_003925</name>
</gene>
<keyword evidence="2" id="KW-1185">Reference proteome</keyword>
<reference evidence="1" key="1">
    <citation type="submission" date="2022-06" db="EMBL/GenBank/DDBJ databases">
        <authorList>
            <person name="Dietemann V."/>
            <person name="Ory F."/>
            <person name="Dainat B."/>
            <person name="Oberhansli S."/>
        </authorList>
    </citation>
    <scope>NUCLEOTIDE SEQUENCE</scope>
    <source>
        <strain evidence="1">Ena-SAMPLE-TAB-26-04-2022-14:26:32:270-5432</strain>
    </source>
</reference>
<accession>A0ABN8U6D4</accession>
<comment type="caution">
    <text evidence="1">The sequence shown here is derived from an EMBL/GenBank/DDBJ whole genome shotgun (WGS) entry which is preliminary data.</text>
</comment>
<name>A0ABN8U6D4_9BACL</name>
<dbReference type="EMBL" id="CALYLO010000005">
    <property type="protein sequence ID" value="CAH8246691.1"/>
    <property type="molecule type" value="Genomic_DNA"/>
</dbReference>
<evidence type="ECO:0000313" key="2">
    <source>
        <dbReference type="Proteomes" id="UP001154322"/>
    </source>
</evidence>
<evidence type="ECO:0000313" key="1">
    <source>
        <dbReference type="EMBL" id="CAH8246691.1"/>
    </source>
</evidence>
<dbReference type="Proteomes" id="UP001154322">
    <property type="component" value="Unassembled WGS sequence"/>
</dbReference>
<organism evidence="1 2">
    <name type="scientific">Paenibacillus melissococcoides</name>
    <dbReference type="NCBI Taxonomy" id="2912268"/>
    <lineage>
        <taxon>Bacteria</taxon>
        <taxon>Bacillati</taxon>
        <taxon>Bacillota</taxon>
        <taxon>Bacilli</taxon>
        <taxon>Bacillales</taxon>
        <taxon>Paenibacillaceae</taxon>
        <taxon>Paenibacillus</taxon>
    </lineage>
</organism>
<protein>
    <submittedName>
        <fullName evidence="1">Uncharacterized protein</fullName>
    </submittedName>
</protein>
<sequence>MRMGRNLHLAEFVRHRSHAVRFALRPGFPLILAFRQLRRLVPGGRRPPPASCCMPYPAALNINTSINAVYAAVNRRDVGIP</sequence>